<reference evidence="3" key="1">
    <citation type="journal article" date="2014" name="BMC Genomics">
        <title>Genome sequencing of two Neorhizobium galegae strains reveals a noeT gene responsible for the unusual acetylation of the nodulation factors.</title>
        <authorList>
            <person name="Osterman J."/>
            <person name="Marsh J."/>
            <person name="Laine P.K."/>
            <person name="Zeng Z."/>
            <person name="Alatalo E."/>
            <person name="Sullivan J.T."/>
            <person name="Young J.P."/>
            <person name="Thomas-Oates J."/>
            <person name="Paulin L."/>
            <person name="Lindstrom K."/>
        </authorList>
    </citation>
    <scope>NUCLEOTIDE SEQUENCE [LARGE SCALE GENOMIC DNA]</scope>
    <source>
        <strain evidence="3">HAMBI 540</strain>
    </source>
</reference>
<sequence>MRTTVTIDDKLLARAQEVTGIKERSLLLKEALTRLIQEEAARRLIALGGSAPDLEAPPRRRWNLDGTWGGSDWDKSE</sequence>
<protein>
    <submittedName>
        <fullName evidence="2">Antitoxin of a toxin/antitoxin system</fullName>
    </submittedName>
</protein>
<organism evidence="2 3">
    <name type="scientific">Neorhizobium galegae bv. orientalis str. HAMBI 540</name>
    <dbReference type="NCBI Taxonomy" id="1028800"/>
    <lineage>
        <taxon>Bacteria</taxon>
        <taxon>Pseudomonadati</taxon>
        <taxon>Pseudomonadota</taxon>
        <taxon>Alphaproteobacteria</taxon>
        <taxon>Hyphomicrobiales</taxon>
        <taxon>Rhizobiaceae</taxon>
        <taxon>Rhizobium/Agrobacterium group</taxon>
        <taxon>Neorhizobium</taxon>
    </lineage>
</organism>
<dbReference type="RefSeq" id="WP_038541378.1">
    <property type="nucleotide sequence ID" value="NZ_HG938353.1"/>
</dbReference>
<dbReference type="EMBL" id="HG938353">
    <property type="protein sequence ID" value="CDN47108.1"/>
    <property type="molecule type" value="Genomic_DNA"/>
</dbReference>
<dbReference type="KEGG" id="ngg:RG540_CH09190"/>
<dbReference type="HOGENOM" id="CLU_179376_1_1_5"/>
<dbReference type="eggNOG" id="COG5450">
    <property type="taxonomic scope" value="Bacteria"/>
</dbReference>
<feature type="region of interest" description="Disordered" evidence="1">
    <location>
        <begin position="49"/>
        <end position="77"/>
    </location>
</feature>
<dbReference type="OrthoDB" id="129867at2"/>
<dbReference type="GeneID" id="24258482"/>
<dbReference type="Proteomes" id="UP000028181">
    <property type="component" value="Chromosome I"/>
</dbReference>
<proteinExistence type="predicted"/>
<evidence type="ECO:0000256" key="1">
    <source>
        <dbReference type="SAM" id="MobiDB-lite"/>
    </source>
</evidence>
<dbReference type="InterPro" id="IPR019239">
    <property type="entry name" value="VapB_antitoxin"/>
</dbReference>
<evidence type="ECO:0000313" key="3">
    <source>
        <dbReference type="Proteomes" id="UP000028181"/>
    </source>
</evidence>
<dbReference type="Pfam" id="PF09957">
    <property type="entry name" value="VapB_antitoxin"/>
    <property type="match status" value="1"/>
</dbReference>
<dbReference type="AlphaFoldDB" id="A0A068SLL3"/>
<keyword evidence="3" id="KW-1185">Reference proteome</keyword>
<accession>A0A068SLL3</accession>
<evidence type="ECO:0000313" key="2">
    <source>
        <dbReference type="EMBL" id="CDN47108.1"/>
    </source>
</evidence>
<name>A0A068SLL3_NEOGA</name>
<gene>
    <name evidence="2" type="ORF">RG540_CH09190</name>
</gene>